<gene>
    <name evidence="2" type="ORF">SAMN04487966_108109</name>
</gene>
<keyword evidence="3" id="KW-1185">Reference proteome</keyword>
<evidence type="ECO:0000313" key="3">
    <source>
        <dbReference type="Proteomes" id="UP000198881"/>
    </source>
</evidence>
<feature type="compositionally biased region" description="Basic residues" evidence="1">
    <location>
        <begin position="14"/>
        <end position="27"/>
    </location>
</feature>
<feature type="compositionally biased region" description="Low complexity" evidence="1">
    <location>
        <begin position="1"/>
        <end position="13"/>
    </location>
</feature>
<evidence type="ECO:0000256" key="1">
    <source>
        <dbReference type="SAM" id="MobiDB-lite"/>
    </source>
</evidence>
<dbReference type="SUPFAM" id="SSF55486">
    <property type="entry name" value="Metalloproteases ('zincins'), catalytic domain"/>
    <property type="match status" value="1"/>
</dbReference>
<sequence length="164" mass="17905">MDSQDRMPSAARSRPVRRRRRDRHGRGLRGPLLPPAAPARRTPGERFEDLVADAVERLAPRVGPAVEQTRFRTAMIPDRLDQRISALQTWGSGAVDDPLGDSTRDPDGTPVITLYRRPLEARAGGAGTSPDHGLLAELVYATLVEQWAALTGVDPASIDPDQQD</sequence>
<dbReference type="Proteomes" id="UP000198881">
    <property type="component" value="Unassembled WGS sequence"/>
</dbReference>
<dbReference type="STRING" id="574650.SAMN04487966_108109"/>
<dbReference type="RefSeq" id="WP_218154332.1">
    <property type="nucleotide sequence ID" value="NZ_CBDRLN010000006.1"/>
</dbReference>
<evidence type="ECO:0008006" key="4">
    <source>
        <dbReference type="Google" id="ProtNLM"/>
    </source>
</evidence>
<reference evidence="2 3" key="1">
    <citation type="submission" date="2016-10" db="EMBL/GenBank/DDBJ databases">
        <authorList>
            <person name="de Groot N.N."/>
        </authorList>
    </citation>
    <scope>NUCLEOTIDE SEQUENCE [LARGE SCALE GENOMIC DNA]</scope>
    <source>
        <strain evidence="2 3">CGMCC 1.7054</strain>
    </source>
</reference>
<dbReference type="AlphaFoldDB" id="A0A1I7MPE3"/>
<evidence type="ECO:0000313" key="2">
    <source>
        <dbReference type="EMBL" id="SFV23782.1"/>
    </source>
</evidence>
<accession>A0A1I7MPE3</accession>
<organism evidence="2 3">
    <name type="scientific">Micrococcus terreus</name>
    <dbReference type="NCBI Taxonomy" id="574650"/>
    <lineage>
        <taxon>Bacteria</taxon>
        <taxon>Bacillati</taxon>
        <taxon>Actinomycetota</taxon>
        <taxon>Actinomycetes</taxon>
        <taxon>Micrococcales</taxon>
        <taxon>Micrococcaceae</taxon>
        <taxon>Micrococcus</taxon>
    </lineage>
</organism>
<name>A0A1I7MPE3_9MICC</name>
<dbReference type="CDD" id="cd12954">
    <property type="entry name" value="MMP_TTHA0227_like_1"/>
    <property type="match status" value="1"/>
</dbReference>
<dbReference type="EMBL" id="FPCG01000008">
    <property type="protein sequence ID" value="SFV23782.1"/>
    <property type="molecule type" value="Genomic_DNA"/>
</dbReference>
<proteinExistence type="predicted"/>
<feature type="region of interest" description="Disordered" evidence="1">
    <location>
        <begin position="91"/>
        <end position="110"/>
    </location>
</feature>
<feature type="region of interest" description="Disordered" evidence="1">
    <location>
        <begin position="1"/>
        <end position="44"/>
    </location>
</feature>
<protein>
    <recommendedName>
        <fullName evidence="4">Zinicin-like metallopeptidase</fullName>
    </recommendedName>
</protein>
<dbReference type="Gene3D" id="3.30.2010.20">
    <property type="match status" value="1"/>
</dbReference>
<dbReference type="InterPro" id="IPR038555">
    <property type="entry name" value="Zincin_1_sf"/>
</dbReference>